<reference evidence="1 2" key="1">
    <citation type="journal article" date="2012" name="Genome Biol.">
        <title>Sequencing three crocodilian genomes to illuminate the evolution of archosaurs and amniotes.</title>
        <authorList>
            <person name="St John J.A."/>
            <person name="Braun E.L."/>
            <person name="Isberg S.R."/>
            <person name="Miles L.G."/>
            <person name="Chong A.Y."/>
            <person name="Gongora J."/>
            <person name="Dalzell P."/>
            <person name="Moran C."/>
            <person name="Bed'hom B."/>
            <person name="Abzhanov A."/>
            <person name="Burgess S.C."/>
            <person name="Cooksey A.M."/>
            <person name="Castoe T.A."/>
            <person name="Crawford N.G."/>
            <person name="Densmore L.D."/>
            <person name="Drew J.C."/>
            <person name="Edwards S.V."/>
            <person name="Faircloth B.C."/>
            <person name="Fujita M.K."/>
            <person name="Greenwold M.J."/>
            <person name="Hoffmann F.G."/>
            <person name="Howard J.M."/>
            <person name="Iguchi T."/>
            <person name="Janes D.E."/>
            <person name="Khan S.Y."/>
            <person name="Kohno S."/>
            <person name="de Koning A.J."/>
            <person name="Lance S.L."/>
            <person name="McCarthy F.M."/>
            <person name="McCormack J.E."/>
            <person name="Merchant M.E."/>
            <person name="Peterson D.G."/>
            <person name="Pollock D.D."/>
            <person name="Pourmand N."/>
            <person name="Raney B.J."/>
            <person name="Roessler K.A."/>
            <person name="Sanford J.R."/>
            <person name="Sawyer R.H."/>
            <person name="Schmidt C.J."/>
            <person name="Triplett E.W."/>
            <person name="Tuberville T.D."/>
            <person name="Venegas-Anaya M."/>
            <person name="Howard J.T."/>
            <person name="Jarvis E.D."/>
            <person name="Guillette L.J.Jr."/>
            <person name="Glenn T.C."/>
            <person name="Green R.E."/>
            <person name="Ray D.A."/>
        </authorList>
    </citation>
    <scope>NUCLEOTIDE SEQUENCE [LARGE SCALE GENOMIC DNA]</scope>
    <source>
        <strain evidence="1">KSC_2009_1</strain>
    </source>
</reference>
<comment type="caution">
    <text evidence="1">The sequence shown here is derived from an EMBL/GenBank/DDBJ whole genome shotgun (WGS) entry which is preliminary data.</text>
</comment>
<organism evidence="1 2">
    <name type="scientific">Alligator mississippiensis</name>
    <name type="common">American alligator</name>
    <dbReference type="NCBI Taxonomy" id="8496"/>
    <lineage>
        <taxon>Eukaryota</taxon>
        <taxon>Metazoa</taxon>
        <taxon>Chordata</taxon>
        <taxon>Craniata</taxon>
        <taxon>Vertebrata</taxon>
        <taxon>Euteleostomi</taxon>
        <taxon>Archelosauria</taxon>
        <taxon>Archosauria</taxon>
        <taxon>Crocodylia</taxon>
        <taxon>Alligatoridae</taxon>
        <taxon>Alligatorinae</taxon>
        <taxon>Alligator</taxon>
    </lineage>
</organism>
<sequence>MCINPGQIAVLIMRLNGTIFVFIDMPETLVKWSWTTVCDQGLRLNIITSLWGIIWRGTELLQVSLASKGVAECQYPM</sequence>
<dbReference type="Proteomes" id="UP000050525">
    <property type="component" value="Unassembled WGS sequence"/>
</dbReference>
<evidence type="ECO:0000313" key="1">
    <source>
        <dbReference type="EMBL" id="KYO32604.1"/>
    </source>
</evidence>
<evidence type="ECO:0000313" key="2">
    <source>
        <dbReference type="Proteomes" id="UP000050525"/>
    </source>
</evidence>
<keyword evidence="2" id="KW-1185">Reference proteome</keyword>
<dbReference type="AlphaFoldDB" id="A0A151N6X9"/>
<accession>A0A151N6X9</accession>
<name>A0A151N6X9_ALLMI</name>
<dbReference type="EMBL" id="AKHW03003905">
    <property type="protein sequence ID" value="KYO32604.1"/>
    <property type="molecule type" value="Genomic_DNA"/>
</dbReference>
<protein>
    <submittedName>
        <fullName evidence="1">Uncharacterized protein</fullName>
    </submittedName>
</protein>
<gene>
    <name evidence="1" type="ORF">Y1Q_0007790</name>
</gene>
<proteinExistence type="predicted"/>